<accession>A0A9Q0F9E5</accession>
<sequence>MSKGAVYQGRQQKGLGSSSQDYHAHISMLTKMVSFHPDLPQYPNVHKAFKNKTVEQEEQEQLQKKKSSKAKKKVQIDDQVIDNEGESIDDEASSFIRGKRRVFELCKWKTFKLQ</sequence>
<feature type="compositionally biased region" description="Polar residues" evidence="1">
    <location>
        <begin position="9"/>
        <end position="21"/>
    </location>
</feature>
<gene>
    <name evidence="2" type="ORF">Tsubulata_016772</name>
</gene>
<feature type="region of interest" description="Disordered" evidence="1">
    <location>
        <begin position="1"/>
        <end position="21"/>
    </location>
</feature>
<keyword evidence="3" id="KW-1185">Reference proteome</keyword>
<feature type="compositionally biased region" description="Basic residues" evidence="1">
    <location>
        <begin position="64"/>
        <end position="73"/>
    </location>
</feature>
<dbReference type="PANTHER" id="PTHR38224">
    <property type="entry name" value="PHLOEM SPECIFIC PROTEIN"/>
    <property type="match status" value="1"/>
</dbReference>
<evidence type="ECO:0000256" key="1">
    <source>
        <dbReference type="SAM" id="MobiDB-lite"/>
    </source>
</evidence>
<dbReference type="Proteomes" id="UP001141552">
    <property type="component" value="Unassembled WGS sequence"/>
</dbReference>
<reference evidence="2" key="1">
    <citation type="submission" date="2022-02" db="EMBL/GenBank/DDBJ databases">
        <authorList>
            <person name="Henning P.M."/>
            <person name="McCubbin A.G."/>
            <person name="Shore J.S."/>
        </authorList>
    </citation>
    <scope>NUCLEOTIDE SEQUENCE</scope>
    <source>
        <strain evidence="2">F60SS</strain>
        <tissue evidence="2">Leaves</tissue>
    </source>
</reference>
<reference evidence="2" key="2">
    <citation type="journal article" date="2023" name="Plants (Basel)">
        <title>Annotation of the Turnera subulata (Passifloraceae) Draft Genome Reveals the S-Locus Evolved after the Divergence of Turneroideae from Passifloroideae in a Stepwise Manner.</title>
        <authorList>
            <person name="Henning P.M."/>
            <person name="Roalson E.H."/>
            <person name="Mir W."/>
            <person name="McCubbin A.G."/>
            <person name="Shore J.S."/>
        </authorList>
    </citation>
    <scope>NUCLEOTIDE SEQUENCE</scope>
    <source>
        <strain evidence="2">F60SS</strain>
    </source>
</reference>
<dbReference type="EMBL" id="JAKUCV010006466">
    <property type="protein sequence ID" value="KAJ4827187.1"/>
    <property type="molecule type" value="Genomic_DNA"/>
</dbReference>
<evidence type="ECO:0000313" key="3">
    <source>
        <dbReference type="Proteomes" id="UP001141552"/>
    </source>
</evidence>
<proteinExistence type="predicted"/>
<organism evidence="2 3">
    <name type="scientific">Turnera subulata</name>
    <dbReference type="NCBI Taxonomy" id="218843"/>
    <lineage>
        <taxon>Eukaryota</taxon>
        <taxon>Viridiplantae</taxon>
        <taxon>Streptophyta</taxon>
        <taxon>Embryophyta</taxon>
        <taxon>Tracheophyta</taxon>
        <taxon>Spermatophyta</taxon>
        <taxon>Magnoliopsida</taxon>
        <taxon>eudicotyledons</taxon>
        <taxon>Gunneridae</taxon>
        <taxon>Pentapetalae</taxon>
        <taxon>rosids</taxon>
        <taxon>fabids</taxon>
        <taxon>Malpighiales</taxon>
        <taxon>Passifloraceae</taxon>
        <taxon>Turnera</taxon>
    </lineage>
</organism>
<evidence type="ECO:0000313" key="2">
    <source>
        <dbReference type="EMBL" id="KAJ4827187.1"/>
    </source>
</evidence>
<dbReference type="PANTHER" id="PTHR38224:SF1">
    <property type="entry name" value="PHLOEM SPECIFIC PROTEIN"/>
    <property type="match status" value="1"/>
</dbReference>
<name>A0A9Q0F9E5_9ROSI</name>
<dbReference type="AlphaFoldDB" id="A0A9Q0F9E5"/>
<feature type="region of interest" description="Disordered" evidence="1">
    <location>
        <begin position="51"/>
        <end position="75"/>
    </location>
</feature>
<comment type="caution">
    <text evidence="2">The sequence shown here is derived from an EMBL/GenBank/DDBJ whole genome shotgun (WGS) entry which is preliminary data.</text>
</comment>
<dbReference type="OrthoDB" id="1246837at2759"/>
<protein>
    <submittedName>
        <fullName evidence="2">Uncharacterized protein</fullName>
    </submittedName>
</protein>